<accession>A0A2A6RJ98</accession>
<proteinExistence type="predicted"/>
<comment type="caution">
    <text evidence="2">The sequence shown here is derived from an EMBL/GenBank/DDBJ whole genome shotgun (WGS) entry which is preliminary data.</text>
</comment>
<gene>
    <name evidence="2" type="ORF">CJ255_10265</name>
</gene>
<name>A0A2A6RJ98_9CHLR</name>
<reference evidence="3" key="1">
    <citation type="submission" date="2017-08" db="EMBL/GenBank/DDBJ databases">
        <authorList>
            <person name="Grouzdev D.S."/>
            <person name="Gaisin V.A."/>
            <person name="Rysina M.S."/>
            <person name="Gorlenko V.M."/>
        </authorList>
    </citation>
    <scope>NUCLEOTIDE SEQUENCE [LARGE SCALE GENOMIC DNA]</scope>
    <source>
        <strain evidence="3">Kir15-3F</strain>
    </source>
</reference>
<protein>
    <submittedName>
        <fullName evidence="2">Uncharacterized protein</fullName>
    </submittedName>
</protein>
<dbReference type="OrthoDB" id="163078at2"/>
<dbReference type="RefSeq" id="WP_097644013.1">
    <property type="nucleotide sequence ID" value="NZ_NQWI01000039.1"/>
</dbReference>
<dbReference type="EMBL" id="NQWI01000039">
    <property type="protein sequence ID" value="PDW03147.1"/>
    <property type="molecule type" value="Genomic_DNA"/>
</dbReference>
<organism evidence="2 3">
    <name type="scientific">Candidatus Viridilinea mediisalina</name>
    <dbReference type="NCBI Taxonomy" id="2024553"/>
    <lineage>
        <taxon>Bacteria</taxon>
        <taxon>Bacillati</taxon>
        <taxon>Chloroflexota</taxon>
        <taxon>Chloroflexia</taxon>
        <taxon>Chloroflexales</taxon>
        <taxon>Chloroflexineae</taxon>
        <taxon>Oscillochloridaceae</taxon>
        <taxon>Candidatus Viridilinea</taxon>
    </lineage>
</organism>
<feature type="region of interest" description="Disordered" evidence="1">
    <location>
        <begin position="116"/>
        <end position="146"/>
    </location>
</feature>
<evidence type="ECO:0000256" key="1">
    <source>
        <dbReference type="SAM" id="MobiDB-lite"/>
    </source>
</evidence>
<evidence type="ECO:0000313" key="3">
    <source>
        <dbReference type="Proteomes" id="UP000220527"/>
    </source>
</evidence>
<keyword evidence="3" id="KW-1185">Reference proteome</keyword>
<dbReference type="AlphaFoldDB" id="A0A2A6RJ98"/>
<evidence type="ECO:0000313" key="2">
    <source>
        <dbReference type="EMBL" id="PDW03147.1"/>
    </source>
</evidence>
<sequence>MSQPPNDDQSKQSQGEIANELRELSQQIETLFRNVLQTEKARQIQQDVSAGLKEIGTQLHSAAKSIQESPKFQEFVERGEQAVNQAQQNKVAQDFQESLARGISQLNDQLAAFIARTREDGASPGGTARPSEPSTGETTRLDPDEK</sequence>
<dbReference type="Proteomes" id="UP000220527">
    <property type="component" value="Unassembled WGS sequence"/>
</dbReference>